<dbReference type="PROSITE" id="PS50043">
    <property type="entry name" value="HTH_LUXR_2"/>
    <property type="match status" value="1"/>
</dbReference>
<evidence type="ECO:0000256" key="1">
    <source>
        <dbReference type="SAM" id="MobiDB-lite"/>
    </source>
</evidence>
<dbReference type="Proteomes" id="UP000186456">
    <property type="component" value="Unassembled WGS sequence"/>
</dbReference>
<dbReference type="InterPro" id="IPR036388">
    <property type="entry name" value="WH-like_DNA-bd_sf"/>
</dbReference>
<dbReference type="Gene3D" id="3.40.50.300">
    <property type="entry name" value="P-loop containing nucleotide triphosphate hydrolases"/>
    <property type="match status" value="1"/>
</dbReference>
<organism evidence="3 4">
    <name type="scientific">Microbacterium testaceum (strain StLB037)</name>
    <dbReference type="NCBI Taxonomy" id="979556"/>
    <lineage>
        <taxon>Bacteria</taxon>
        <taxon>Bacillati</taxon>
        <taxon>Actinomycetota</taxon>
        <taxon>Actinomycetes</taxon>
        <taxon>Micrococcales</taxon>
        <taxon>Microbacteriaceae</taxon>
        <taxon>Microbacterium</taxon>
    </lineage>
</organism>
<dbReference type="InterPro" id="IPR016032">
    <property type="entry name" value="Sig_transdc_resp-reg_C-effctor"/>
</dbReference>
<dbReference type="InterPro" id="IPR000792">
    <property type="entry name" value="Tscrpt_reg_LuxR_C"/>
</dbReference>
<dbReference type="GO" id="GO:0003677">
    <property type="term" value="F:DNA binding"/>
    <property type="evidence" value="ECO:0007669"/>
    <property type="project" value="InterPro"/>
</dbReference>
<evidence type="ECO:0000259" key="2">
    <source>
        <dbReference type="PROSITE" id="PS50043"/>
    </source>
</evidence>
<proteinExistence type="predicted"/>
<dbReference type="InterPro" id="IPR027417">
    <property type="entry name" value="P-loop_NTPase"/>
</dbReference>
<accession>A0A1H0LA05</accession>
<dbReference type="CDD" id="cd06170">
    <property type="entry name" value="LuxR_C_like"/>
    <property type="match status" value="1"/>
</dbReference>
<dbReference type="AlphaFoldDB" id="A0A1H0LA05"/>
<dbReference type="PRINTS" id="PR00038">
    <property type="entry name" value="HTHLUXR"/>
</dbReference>
<dbReference type="SUPFAM" id="SSF52540">
    <property type="entry name" value="P-loop containing nucleoside triphosphate hydrolases"/>
    <property type="match status" value="1"/>
</dbReference>
<protein>
    <submittedName>
        <fullName evidence="3">Regulatory protein, luxR family</fullName>
    </submittedName>
</protein>
<dbReference type="SUPFAM" id="SSF46894">
    <property type="entry name" value="C-terminal effector domain of the bipartite response regulators"/>
    <property type="match status" value="1"/>
</dbReference>
<name>A0A1H0LA05_MICTS</name>
<reference evidence="3 4" key="1">
    <citation type="submission" date="2016-10" db="EMBL/GenBank/DDBJ databases">
        <authorList>
            <person name="de Groot N.N."/>
        </authorList>
    </citation>
    <scope>NUCLEOTIDE SEQUENCE [LARGE SCALE GENOMIC DNA]</scope>
    <source>
        <strain evidence="3 4">StLB037</strain>
    </source>
</reference>
<dbReference type="RefSeq" id="WP_074694239.1">
    <property type="nucleotide sequence ID" value="NZ_FNJN01000001.1"/>
</dbReference>
<dbReference type="Gene3D" id="1.10.10.10">
    <property type="entry name" value="Winged helix-like DNA-binding domain superfamily/Winged helix DNA-binding domain"/>
    <property type="match status" value="1"/>
</dbReference>
<dbReference type="GO" id="GO:0006355">
    <property type="term" value="P:regulation of DNA-templated transcription"/>
    <property type="evidence" value="ECO:0007669"/>
    <property type="project" value="InterPro"/>
</dbReference>
<dbReference type="Pfam" id="PF00196">
    <property type="entry name" value="GerE"/>
    <property type="match status" value="1"/>
</dbReference>
<feature type="region of interest" description="Disordered" evidence="1">
    <location>
        <begin position="377"/>
        <end position="397"/>
    </location>
</feature>
<sequence length="851" mass="91112">MGEDRSTKWSRGLVGADRDAEILAERARGGASLVIAGPRGSGRSYLLRTIAAELERHGQLAVELRTSCALSAVDFGAFDASGCPELRSFRDEPTTATVEGVVVVDDVDSLDVQSTRALARGIAARRVTAVIGLRTARPRSIDRPDDSAVVRRTVLDLWLDGLARRIDLSELSDDDALAMIELFPGAELLDSATRAGIVWRADGSRTLLRQLIIESTSAARAGRDPLTALRVIARDSRLAITLARHVADFPRVDLECLAGIRRLPHLEFAVATRLFDAESVAALIAGGLLHADASVDRRLTVNDLVAQEAHRQLGDAHVESLIDTAGARMLAEADEWWSSTIAVTLSERWHRLGIEASGELTYSPALRTRVALNAAREANDRGDSAHAAAHAARGLRAQDDPALRLEAKLATPAPLLSADDRGEIGSADALRRLARSRAARSIEGSADGPLDKGDDADSRIEAALADANRATANMDWARAADIATSAADEPDASPAAHLRALVAAGSAETFRGRWVEAQKFFRRVERLLDARQRPAGVTVRDRLIALMSMLAAHQIAGADGSTVRARLDREVSTTAREGGAADLTIAGAATAIAFAGAGCPAESKREFASALSREPSAVSRLDATMIELGVADELATAGRTDEARAILSRLRTENEPLLVRSRLYVETTVLTAEGRTDEARRAARATAELSRGRNAAALRIRDLFRLVALGEADENEVDELVQLAATTDLPLAVSAVRRAAARTSDEEGLPVDELRLHALWTPTKSSAPRETTSAVPSTIRSTSSDAIDELTVREREIALLADEGLTNREIAARLFLSIRTVESHVYQARMKVGAPTRRELGRVVALASRGA</sequence>
<dbReference type="SMART" id="SM00421">
    <property type="entry name" value="HTH_LUXR"/>
    <property type="match status" value="1"/>
</dbReference>
<evidence type="ECO:0000313" key="3">
    <source>
        <dbReference type="EMBL" id="SDO64955.1"/>
    </source>
</evidence>
<dbReference type="EMBL" id="FNJN01000001">
    <property type="protein sequence ID" value="SDO64955.1"/>
    <property type="molecule type" value="Genomic_DNA"/>
</dbReference>
<feature type="domain" description="HTH luxR-type" evidence="2">
    <location>
        <begin position="783"/>
        <end position="848"/>
    </location>
</feature>
<gene>
    <name evidence="3" type="ORF">SAMN04487788_0431</name>
</gene>
<evidence type="ECO:0000313" key="4">
    <source>
        <dbReference type="Proteomes" id="UP000186456"/>
    </source>
</evidence>